<dbReference type="FunCoup" id="A0A3P7EG51">
    <property type="interactions" value="1790"/>
</dbReference>
<protein>
    <recommendedName>
        <fullName evidence="4">40S ribosomal protein S7</fullName>
    </recommendedName>
</protein>
<dbReference type="PANTHER" id="PTHR11278">
    <property type="entry name" value="40S RIBOSOMAL PROTEIN S7"/>
    <property type="match status" value="1"/>
</dbReference>
<dbReference type="Pfam" id="PF01251">
    <property type="entry name" value="Ribosomal_S7e"/>
    <property type="match status" value="2"/>
</dbReference>
<dbReference type="GO" id="GO:0006364">
    <property type="term" value="P:rRNA processing"/>
    <property type="evidence" value="ECO:0007669"/>
    <property type="project" value="TreeGrafter"/>
</dbReference>
<keyword evidence="6" id="KW-1185">Reference proteome</keyword>
<dbReference type="EMBL" id="UYWW01012687">
    <property type="protein sequence ID" value="VDM21980.1"/>
    <property type="molecule type" value="Genomic_DNA"/>
</dbReference>
<dbReference type="GO" id="GO:0003735">
    <property type="term" value="F:structural constituent of ribosome"/>
    <property type="evidence" value="ECO:0007669"/>
    <property type="project" value="InterPro"/>
</dbReference>
<accession>A0A3P7EG51</accession>
<dbReference type="OMA" id="HKMYTAR"/>
<dbReference type="OrthoDB" id="1724687at2759"/>
<dbReference type="GO" id="GO:0022627">
    <property type="term" value="C:cytosolic small ribosomal subunit"/>
    <property type="evidence" value="ECO:0007669"/>
    <property type="project" value="TreeGrafter"/>
</dbReference>
<dbReference type="AlphaFoldDB" id="A0A3P7EG51"/>
<sequence>MPEGSSKIVVPEGKVPDELEKQVSNAIADLESNSDIRAQLRELYIVGAKEVDVPNANNKKSIIVYVPVPQLRQFQKIQPRLVLVGRRIRVKLDGKRIMKVHLDKTQQTNVEHKVDTFSAIYKHLTGKDIAFEFPEPLF</sequence>
<organism evidence="5 6">
    <name type="scientific">Wuchereria bancrofti</name>
    <dbReference type="NCBI Taxonomy" id="6293"/>
    <lineage>
        <taxon>Eukaryota</taxon>
        <taxon>Metazoa</taxon>
        <taxon>Ecdysozoa</taxon>
        <taxon>Nematoda</taxon>
        <taxon>Chromadorea</taxon>
        <taxon>Rhabditida</taxon>
        <taxon>Spirurina</taxon>
        <taxon>Spiruromorpha</taxon>
        <taxon>Filarioidea</taxon>
        <taxon>Onchocercidae</taxon>
        <taxon>Wuchereria</taxon>
    </lineage>
</organism>
<dbReference type="PANTHER" id="PTHR11278:SF0">
    <property type="entry name" value="SMALL RIBOSOMAL SUBUNIT PROTEIN ES7"/>
    <property type="match status" value="1"/>
</dbReference>
<dbReference type="GO" id="GO:0006412">
    <property type="term" value="P:translation"/>
    <property type="evidence" value="ECO:0007669"/>
    <property type="project" value="InterPro"/>
</dbReference>
<gene>
    <name evidence="5" type="ORF">WBA_LOCUS12253</name>
</gene>
<evidence type="ECO:0000313" key="6">
    <source>
        <dbReference type="Proteomes" id="UP000270924"/>
    </source>
</evidence>
<reference evidence="5 6" key="1">
    <citation type="submission" date="2018-11" db="EMBL/GenBank/DDBJ databases">
        <authorList>
            <consortium name="Pathogen Informatics"/>
        </authorList>
    </citation>
    <scope>NUCLEOTIDE SEQUENCE [LARGE SCALE GENOMIC DNA]</scope>
</reference>
<evidence type="ECO:0000256" key="1">
    <source>
        <dbReference type="ARBA" id="ARBA00007820"/>
    </source>
</evidence>
<dbReference type="InterPro" id="IPR000554">
    <property type="entry name" value="Ribosomal_eS7"/>
</dbReference>
<name>A0A3P7EG51_WUCBA</name>
<dbReference type="GO" id="GO:0030686">
    <property type="term" value="C:90S preribosome"/>
    <property type="evidence" value="ECO:0007669"/>
    <property type="project" value="TreeGrafter"/>
</dbReference>
<proteinExistence type="inferred from homology"/>
<comment type="similarity">
    <text evidence="1 4">Belongs to the eukaryotic ribosomal protein eS7 family.</text>
</comment>
<dbReference type="Proteomes" id="UP000270924">
    <property type="component" value="Unassembled WGS sequence"/>
</dbReference>
<evidence type="ECO:0000256" key="3">
    <source>
        <dbReference type="ARBA" id="ARBA00023274"/>
    </source>
</evidence>
<evidence type="ECO:0000256" key="4">
    <source>
        <dbReference type="RuleBase" id="RU364105"/>
    </source>
</evidence>
<evidence type="ECO:0000313" key="5">
    <source>
        <dbReference type="EMBL" id="VDM21980.1"/>
    </source>
</evidence>
<dbReference type="GO" id="GO:0032040">
    <property type="term" value="C:small-subunit processome"/>
    <property type="evidence" value="ECO:0007669"/>
    <property type="project" value="TreeGrafter"/>
</dbReference>
<dbReference type="InParanoid" id="A0A3P7EG51"/>
<keyword evidence="2 4" id="KW-0689">Ribosomal protein</keyword>
<evidence type="ECO:0000256" key="2">
    <source>
        <dbReference type="ARBA" id="ARBA00022980"/>
    </source>
</evidence>
<keyword evidence="3 4" id="KW-0687">Ribonucleoprotein</keyword>
<dbReference type="GO" id="GO:0042274">
    <property type="term" value="P:ribosomal small subunit biogenesis"/>
    <property type="evidence" value="ECO:0007669"/>
    <property type="project" value="TreeGrafter"/>
</dbReference>